<comment type="caution">
    <text evidence="5">The sequence shown here is derived from an EMBL/GenBank/DDBJ whole genome shotgun (WGS) entry which is preliminary data.</text>
</comment>
<feature type="coiled-coil region" evidence="3">
    <location>
        <begin position="43"/>
        <end position="103"/>
    </location>
</feature>
<protein>
    <submittedName>
        <fullName evidence="5">Outer membrane family protein</fullName>
    </submittedName>
</protein>
<dbReference type="GO" id="GO:0050821">
    <property type="term" value="P:protein stabilization"/>
    <property type="evidence" value="ECO:0007669"/>
    <property type="project" value="TreeGrafter"/>
</dbReference>
<dbReference type="Pfam" id="PF03938">
    <property type="entry name" value="OmpH"/>
    <property type="match status" value="1"/>
</dbReference>
<comment type="similarity">
    <text evidence="1">Belongs to the Skp family.</text>
</comment>
<dbReference type="Gene3D" id="3.30.910.20">
    <property type="entry name" value="Skp domain"/>
    <property type="match status" value="1"/>
</dbReference>
<dbReference type="GO" id="GO:0051082">
    <property type="term" value="F:unfolded protein binding"/>
    <property type="evidence" value="ECO:0007669"/>
    <property type="project" value="InterPro"/>
</dbReference>
<dbReference type="PANTHER" id="PTHR35089:SF1">
    <property type="entry name" value="CHAPERONE PROTEIN SKP"/>
    <property type="match status" value="1"/>
</dbReference>
<feature type="chain" id="PRO_5001745496" evidence="4">
    <location>
        <begin position="21"/>
        <end position="168"/>
    </location>
</feature>
<dbReference type="InterPro" id="IPR024930">
    <property type="entry name" value="Skp_dom_sf"/>
</dbReference>
<dbReference type="AlphaFoldDB" id="A0A078SDU4"/>
<reference evidence="5 6" key="1">
    <citation type="submission" date="2014-04" db="EMBL/GenBank/DDBJ databases">
        <authorList>
            <person name="Sears C."/>
            <person name="Carroll K."/>
            <person name="Sack B.R."/>
            <person name="Qadri F."/>
            <person name="Myers L.L."/>
            <person name="Chung G.-T."/>
            <person name="Escheverria P."/>
            <person name="Fraser C.M."/>
            <person name="Sadzewicz L."/>
            <person name="Shefchek K.A."/>
            <person name="Tallon L."/>
            <person name="Das S.P."/>
            <person name="Daugherty S."/>
            <person name="Mongodin E.F."/>
        </authorList>
    </citation>
    <scope>NUCLEOTIDE SEQUENCE [LARGE SCALE GENOMIC DNA]</scope>
    <source>
        <strain evidence="5 6">3978 T3 ii</strain>
    </source>
</reference>
<evidence type="ECO:0000256" key="3">
    <source>
        <dbReference type="SAM" id="Coils"/>
    </source>
</evidence>
<evidence type="ECO:0000256" key="2">
    <source>
        <dbReference type="ARBA" id="ARBA00022729"/>
    </source>
</evidence>
<dbReference type="RefSeq" id="WP_008662872.1">
    <property type="nucleotide sequence ID" value="NZ_JNHN01000067.1"/>
</dbReference>
<dbReference type="EMBL" id="JNHN01000067">
    <property type="protein sequence ID" value="KDS59025.1"/>
    <property type="molecule type" value="Genomic_DNA"/>
</dbReference>
<evidence type="ECO:0000256" key="1">
    <source>
        <dbReference type="ARBA" id="ARBA00009091"/>
    </source>
</evidence>
<feature type="signal peptide" evidence="4">
    <location>
        <begin position="1"/>
        <end position="20"/>
    </location>
</feature>
<proteinExistence type="inferred from homology"/>
<dbReference type="PATRIC" id="fig|1339349.3.peg.488"/>
<keyword evidence="3" id="KW-0175">Coiled coil</keyword>
<sequence>MLKKIALLVVMFALPLGAMAQAKFAHMNSQEVITVMPEFTKAQADLDAMSKKYQDEMQRTNEEFQKKYQEYLVQQDSLPKNIAERRQKELNDMAQRQEQFQQEAYQSMQKAQQDAMAPIYKKLDEAIQAVGKTEGVVYIFDLARTPIPFVGAQSVDVTAKVKTQLGIK</sequence>
<evidence type="ECO:0000256" key="4">
    <source>
        <dbReference type="SAM" id="SignalP"/>
    </source>
</evidence>
<gene>
    <name evidence="5" type="ORF">M094_3637</name>
</gene>
<dbReference type="SMART" id="SM00935">
    <property type="entry name" value="OmpH"/>
    <property type="match status" value="1"/>
</dbReference>
<evidence type="ECO:0000313" key="6">
    <source>
        <dbReference type="Proteomes" id="UP000028013"/>
    </source>
</evidence>
<keyword evidence="2 4" id="KW-0732">Signal</keyword>
<dbReference type="PANTHER" id="PTHR35089">
    <property type="entry name" value="CHAPERONE PROTEIN SKP"/>
    <property type="match status" value="1"/>
</dbReference>
<accession>A0A078SDU4</accession>
<dbReference type="SUPFAM" id="SSF111384">
    <property type="entry name" value="OmpH-like"/>
    <property type="match status" value="1"/>
</dbReference>
<dbReference type="Proteomes" id="UP000028013">
    <property type="component" value="Unassembled WGS sequence"/>
</dbReference>
<evidence type="ECO:0000313" key="5">
    <source>
        <dbReference type="EMBL" id="KDS59025.1"/>
    </source>
</evidence>
<dbReference type="GO" id="GO:0005829">
    <property type="term" value="C:cytosol"/>
    <property type="evidence" value="ECO:0007669"/>
    <property type="project" value="TreeGrafter"/>
</dbReference>
<organism evidence="5 6">
    <name type="scientific">Bacteroides uniformis str. 3978 T3 ii</name>
    <dbReference type="NCBI Taxonomy" id="1339349"/>
    <lineage>
        <taxon>Bacteria</taxon>
        <taxon>Pseudomonadati</taxon>
        <taxon>Bacteroidota</taxon>
        <taxon>Bacteroidia</taxon>
        <taxon>Bacteroidales</taxon>
        <taxon>Bacteroidaceae</taxon>
        <taxon>Bacteroides</taxon>
    </lineage>
</organism>
<dbReference type="InterPro" id="IPR005632">
    <property type="entry name" value="Chaperone_Skp"/>
</dbReference>
<name>A0A078SDU4_BACUN</name>